<evidence type="ECO:0000313" key="17">
    <source>
        <dbReference type="Proteomes" id="UP000789845"/>
    </source>
</evidence>
<gene>
    <name evidence="16" type="primary">nadB</name>
    <name evidence="16" type="ORF">NEOCIP111885_01646</name>
</gene>
<feature type="domain" description="Fumarate reductase/succinate dehydrogenase flavoprotein-like C-terminal" evidence="15">
    <location>
        <begin position="416"/>
        <end position="513"/>
    </location>
</feature>
<evidence type="ECO:0000256" key="9">
    <source>
        <dbReference type="ARBA" id="ARBA00023002"/>
    </source>
</evidence>
<evidence type="ECO:0000256" key="5">
    <source>
        <dbReference type="ARBA" id="ARBA00021901"/>
    </source>
</evidence>
<keyword evidence="8 13" id="KW-0274">FAD</keyword>
<evidence type="ECO:0000259" key="14">
    <source>
        <dbReference type="Pfam" id="PF00890"/>
    </source>
</evidence>
<dbReference type="InterPro" id="IPR015939">
    <property type="entry name" value="Fum_Rdtase/Succ_DH_flav-like_C"/>
</dbReference>
<keyword evidence="6 13" id="KW-0285">Flavoprotein</keyword>
<dbReference type="SUPFAM" id="SSF51905">
    <property type="entry name" value="FAD/NAD(P)-binding domain"/>
    <property type="match status" value="1"/>
</dbReference>
<dbReference type="Gene3D" id="3.50.50.60">
    <property type="entry name" value="FAD/NAD(P)-binding domain"/>
    <property type="match status" value="1"/>
</dbReference>
<dbReference type="GO" id="GO:0008734">
    <property type="term" value="F:L-aspartate oxidase activity"/>
    <property type="evidence" value="ECO:0007669"/>
    <property type="project" value="UniProtKB-UniRule"/>
</dbReference>
<sequence length="526" mass="58157">MNYNDILIIGSGMAALQLAVHLRHDKNVRILTKSSIRTANSYLAQGGIAAAIGKHDNPSKHYKDTLEAGRNHNHDKTVQVIMEEAPKLISEIYEQGCSFDHDEQGNLLLGMEGAHSEKRIVHGGGDATGRTLVDFLVSQLKDNIKIEENIFVYELIVDEKQQRCMGVKGKSTDGAIHYYFAQHVILATGGCGQLFSFTSNAETVTGDGIAMAYLAGAEIADMEFIQFHPTLLCVNGVPKGLVSEAVRGEGATLITEDGFPIMEGIHPLKDLAPRHITSQTIYEYVKNGKQVFLDISNIKDFEIRFPSITELCVRNDIDLSSGKIPVVPGSHFLMGGIKTDLMGRSTLNGLYAIGEASCTGLHGANRLASNSLLEGLFQGKKLASYINSAKETAINMEFPNGVYPINQKQLHLPEMETLQSRMMDYVGIVRSRALLKEQKQWLEEFGMNDISDLDGLSIHDITKIYMIIVAELITNSALIRTESRGGHFRSDYPFEDDLSWCKKQIVYKLKGEVERKDEYVKAALAT</sequence>
<comment type="subcellular location">
    <subcellularLocation>
        <location evidence="13">Cytoplasm</location>
    </subcellularLocation>
</comment>
<dbReference type="PANTHER" id="PTHR42716:SF2">
    <property type="entry name" value="L-ASPARTATE OXIDASE, CHLOROPLASTIC"/>
    <property type="match status" value="1"/>
</dbReference>
<evidence type="ECO:0000313" key="16">
    <source>
        <dbReference type="EMBL" id="CAG9607954.1"/>
    </source>
</evidence>
<evidence type="ECO:0000259" key="15">
    <source>
        <dbReference type="Pfam" id="PF02910"/>
    </source>
</evidence>
<evidence type="ECO:0000256" key="12">
    <source>
        <dbReference type="PIRSR" id="PIRSR000171-1"/>
    </source>
</evidence>
<name>A0A9C7G8L1_9BACI</name>
<dbReference type="GO" id="GO:0033765">
    <property type="term" value="F:steroid dehydrogenase activity, acting on the CH-CH group of donors"/>
    <property type="evidence" value="ECO:0007669"/>
    <property type="project" value="UniProtKB-ARBA"/>
</dbReference>
<dbReference type="EC" id="1.4.3.16" evidence="4 11"/>
<feature type="active site" description="Proton acceptor" evidence="12">
    <location>
        <position position="274"/>
    </location>
</feature>
<evidence type="ECO:0000256" key="7">
    <source>
        <dbReference type="ARBA" id="ARBA00022642"/>
    </source>
</evidence>
<keyword evidence="9 13" id="KW-0560">Oxidoreductase</keyword>
<evidence type="ECO:0000256" key="8">
    <source>
        <dbReference type="ARBA" id="ARBA00022827"/>
    </source>
</evidence>
<dbReference type="InterPro" id="IPR036188">
    <property type="entry name" value="FAD/NAD-bd_sf"/>
</dbReference>
<comment type="catalytic activity">
    <reaction evidence="10">
        <text>L-aspartate + O2 = iminosuccinate + H2O2</text>
        <dbReference type="Rhea" id="RHEA:25876"/>
        <dbReference type="ChEBI" id="CHEBI:15379"/>
        <dbReference type="ChEBI" id="CHEBI:16240"/>
        <dbReference type="ChEBI" id="CHEBI:29991"/>
        <dbReference type="ChEBI" id="CHEBI:77875"/>
        <dbReference type="EC" id="1.4.3.16"/>
    </reaction>
    <physiologicalReaction direction="left-to-right" evidence="10">
        <dbReference type="Rhea" id="RHEA:25877"/>
    </physiologicalReaction>
</comment>
<comment type="pathway">
    <text evidence="2 13">Cofactor biosynthesis; NAD(+) biosynthesis; iminoaspartate from L-aspartate (oxidase route): step 1/1.</text>
</comment>
<comment type="cofactor">
    <cofactor evidence="1 13">
        <name>FAD</name>
        <dbReference type="ChEBI" id="CHEBI:57692"/>
    </cofactor>
</comment>
<keyword evidence="7 13" id="KW-0662">Pyridine nucleotide biosynthesis</keyword>
<feature type="domain" description="FAD-dependent oxidoreductase 2 FAD-binding" evidence="14">
    <location>
        <begin position="5"/>
        <end position="372"/>
    </location>
</feature>
<evidence type="ECO:0000256" key="3">
    <source>
        <dbReference type="ARBA" id="ARBA00008562"/>
    </source>
</evidence>
<evidence type="ECO:0000256" key="4">
    <source>
        <dbReference type="ARBA" id="ARBA00012173"/>
    </source>
</evidence>
<evidence type="ECO:0000256" key="2">
    <source>
        <dbReference type="ARBA" id="ARBA00004950"/>
    </source>
</evidence>
<evidence type="ECO:0000256" key="1">
    <source>
        <dbReference type="ARBA" id="ARBA00001974"/>
    </source>
</evidence>
<keyword evidence="17" id="KW-1185">Reference proteome</keyword>
<evidence type="ECO:0000256" key="10">
    <source>
        <dbReference type="ARBA" id="ARBA00048305"/>
    </source>
</evidence>
<accession>A0A9C7G8L1</accession>
<dbReference type="Gene3D" id="3.90.700.10">
    <property type="entry name" value="Succinate dehydrogenase/fumarate reductase flavoprotein, catalytic domain"/>
    <property type="match status" value="1"/>
</dbReference>
<dbReference type="Pfam" id="PF02910">
    <property type="entry name" value="Succ_DH_flav_C"/>
    <property type="match status" value="1"/>
</dbReference>
<evidence type="ECO:0000256" key="13">
    <source>
        <dbReference type="RuleBase" id="RU362049"/>
    </source>
</evidence>
<evidence type="ECO:0000256" key="11">
    <source>
        <dbReference type="NCBIfam" id="TIGR00551"/>
    </source>
</evidence>
<dbReference type="Proteomes" id="UP000789845">
    <property type="component" value="Unassembled WGS sequence"/>
</dbReference>
<dbReference type="AlphaFoldDB" id="A0A9C7G8L1"/>
<dbReference type="SUPFAM" id="SSF56425">
    <property type="entry name" value="Succinate dehydrogenase/fumarate reductase flavoprotein, catalytic domain"/>
    <property type="match status" value="1"/>
</dbReference>
<organism evidence="16 17">
    <name type="scientific">Pseudoneobacillus rhizosphaerae</name>
    <dbReference type="NCBI Taxonomy" id="2880968"/>
    <lineage>
        <taxon>Bacteria</taxon>
        <taxon>Bacillati</taxon>
        <taxon>Bacillota</taxon>
        <taxon>Bacilli</taxon>
        <taxon>Bacillales</taxon>
        <taxon>Bacillaceae</taxon>
        <taxon>Pseudoneobacillus</taxon>
    </lineage>
</organism>
<comment type="function">
    <text evidence="13">Catalyzes the oxidation of L-aspartate to iminoaspartate.</text>
</comment>
<dbReference type="Pfam" id="PF00890">
    <property type="entry name" value="FAD_binding_2"/>
    <property type="match status" value="1"/>
</dbReference>
<dbReference type="GO" id="GO:0034628">
    <property type="term" value="P:'de novo' NAD+ biosynthetic process from L-aspartate"/>
    <property type="evidence" value="ECO:0007669"/>
    <property type="project" value="TreeGrafter"/>
</dbReference>
<dbReference type="Gene3D" id="1.20.58.100">
    <property type="entry name" value="Fumarate reductase/succinate dehydrogenase flavoprotein-like, C-terminal domain"/>
    <property type="match status" value="1"/>
</dbReference>
<dbReference type="PIRSF" id="PIRSF000171">
    <property type="entry name" value="SDHA_APRA_LASPO"/>
    <property type="match status" value="1"/>
</dbReference>
<dbReference type="GO" id="GO:0005737">
    <property type="term" value="C:cytoplasm"/>
    <property type="evidence" value="ECO:0007669"/>
    <property type="project" value="UniProtKB-SubCell"/>
</dbReference>
<comment type="caution">
    <text evidence="16">The sequence shown here is derived from an EMBL/GenBank/DDBJ whole genome shotgun (WGS) entry which is preliminary data.</text>
</comment>
<dbReference type="PANTHER" id="PTHR42716">
    <property type="entry name" value="L-ASPARTATE OXIDASE"/>
    <property type="match status" value="1"/>
</dbReference>
<dbReference type="RefSeq" id="WP_230496210.1">
    <property type="nucleotide sequence ID" value="NZ_CAKJTG010000008.1"/>
</dbReference>
<evidence type="ECO:0000256" key="6">
    <source>
        <dbReference type="ARBA" id="ARBA00022630"/>
    </source>
</evidence>
<proteinExistence type="inferred from homology"/>
<dbReference type="SUPFAM" id="SSF46977">
    <property type="entry name" value="Succinate dehydrogenase/fumarate reductase flavoprotein C-terminal domain"/>
    <property type="match status" value="1"/>
</dbReference>
<dbReference type="NCBIfam" id="NF005978">
    <property type="entry name" value="PRK08071.1"/>
    <property type="match status" value="1"/>
</dbReference>
<comment type="similarity">
    <text evidence="3 13">Belongs to the FAD-dependent oxidoreductase 2 family. NadB subfamily.</text>
</comment>
<reference evidence="16" key="1">
    <citation type="submission" date="2021-10" db="EMBL/GenBank/DDBJ databases">
        <authorList>
            <person name="Criscuolo A."/>
        </authorList>
    </citation>
    <scope>NUCLEOTIDE SEQUENCE</scope>
    <source>
        <strain evidence="16">CIP111885</strain>
    </source>
</reference>
<dbReference type="InterPro" id="IPR005288">
    <property type="entry name" value="NadB"/>
</dbReference>
<dbReference type="InterPro" id="IPR003953">
    <property type="entry name" value="FAD-dep_OxRdtase_2_FAD-bd"/>
</dbReference>
<dbReference type="NCBIfam" id="TIGR00551">
    <property type="entry name" value="nadB"/>
    <property type="match status" value="1"/>
</dbReference>
<dbReference type="InterPro" id="IPR037099">
    <property type="entry name" value="Fum_R/Succ_DH_flav-like_C_sf"/>
</dbReference>
<protein>
    <recommendedName>
        <fullName evidence="5 11">L-aspartate oxidase</fullName>
        <ecNumber evidence="4 11">1.4.3.16</ecNumber>
    </recommendedName>
</protein>
<dbReference type="EMBL" id="CAKJTG010000008">
    <property type="protein sequence ID" value="CAG9607954.1"/>
    <property type="molecule type" value="Genomic_DNA"/>
</dbReference>
<dbReference type="InterPro" id="IPR027477">
    <property type="entry name" value="Succ_DH/fumarate_Rdtase_cat_sf"/>
</dbReference>